<dbReference type="Pfam" id="PF09423">
    <property type="entry name" value="PhoD"/>
    <property type="match status" value="1"/>
</dbReference>
<comment type="caution">
    <text evidence="4">The sequence shown here is derived from an EMBL/GenBank/DDBJ whole genome shotgun (WGS) entry which is preliminary data.</text>
</comment>
<protein>
    <submittedName>
        <fullName evidence="4">Alkaline phosphatase family protein</fullName>
    </submittedName>
</protein>
<evidence type="ECO:0000313" key="4">
    <source>
        <dbReference type="EMBL" id="NGP87137.1"/>
    </source>
</evidence>
<keyword evidence="5" id="KW-1185">Reference proteome</keyword>
<keyword evidence="1" id="KW-0732">Signal</keyword>
<reference evidence="4 5" key="1">
    <citation type="submission" date="2020-02" db="EMBL/GenBank/DDBJ databases">
        <title>Aliifodinibius halophilus 2W32, complete genome.</title>
        <authorList>
            <person name="Li Y."/>
            <person name="Wu S."/>
        </authorList>
    </citation>
    <scope>NUCLEOTIDE SEQUENCE [LARGE SCALE GENOMIC DNA]</scope>
    <source>
        <strain evidence="4 5">2W32</strain>
    </source>
</reference>
<proteinExistence type="predicted"/>
<feature type="chain" id="PRO_5027058627" evidence="1">
    <location>
        <begin position="20"/>
        <end position="451"/>
    </location>
</feature>
<dbReference type="SUPFAM" id="SSF56300">
    <property type="entry name" value="Metallo-dependent phosphatases"/>
    <property type="match status" value="1"/>
</dbReference>
<feature type="signal peptide" evidence="1">
    <location>
        <begin position="1"/>
        <end position="19"/>
    </location>
</feature>
<sequence length="451" mass="52373">MRKKLLSLFILLIVSTVTLYGQQTTELLEAGPMLGYVEMQEANLWLQTTKPAEFELKYWKKGEKNNLVQSVKNETRATASNTAHIKLADLKIGATYSYDLYIEGEKVSLPYDTEFSTQELWQWRRDAPDFKVAMGSCLYINDSKYDRPGTPYGKGTEILRKINKQDPDIMLWLGDNVYYREPDFYSKSRMDYRFKDARNTPDMQPLLANAVNLATWDDHDYGPNNSDRSYRMREEALDIFKRYWVNPSYGTAEAKGVFTKYKYSDVEFFFMDDRYHRAPNNIDSEEKDFFGDAQLQWLKDSLVGSYATFKIIVVGNQVTNKMNDHESLVAYGEEYDNLMAFLDKHDIPGVLFISGDRHFTELLKTEREEGYPIYEFTSSPLSSGVYSTLDESNEYQNPQRVEGTLVHKDQNFGMLHVKGGEDNRRLVLETYGSDGEKLWDYSITEKELSNK</sequence>
<dbReference type="Gene3D" id="3.60.21.70">
    <property type="entry name" value="PhoD-like phosphatase"/>
    <property type="match status" value="1"/>
</dbReference>
<evidence type="ECO:0000313" key="5">
    <source>
        <dbReference type="Proteomes" id="UP000479132"/>
    </source>
</evidence>
<evidence type="ECO:0000259" key="2">
    <source>
        <dbReference type="Pfam" id="PF09423"/>
    </source>
</evidence>
<organism evidence="4 5">
    <name type="scientific">Fodinibius halophilus</name>
    <dbReference type="NCBI Taxonomy" id="1736908"/>
    <lineage>
        <taxon>Bacteria</taxon>
        <taxon>Pseudomonadati</taxon>
        <taxon>Balneolota</taxon>
        <taxon>Balneolia</taxon>
        <taxon>Balneolales</taxon>
        <taxon>Balneolaceae</taxon>
        <taxon>Fodinibius</taxon>
    </lineage>
</organism>
<dbReference type="AlphaFoldDB" id="A0A6M1SZN9"/>
<name>A0A6M1SZN9_9BACT</name>
<dbReference type="Pfam" id="PF25077">
    <property type="entry name" value="DUF7800"/>
    <property type="match status" value="1"/>
</dbReference>
<gene>
    <name evidence="4" type="ORF">G3569_02120</name>
</gene>
<feature type="domain" description="PhoD-like phosphatase metallophosphatase" evidence="2">
    <location>
        <begin position="156"/>
        <end position="417"/>
    </location>
</feature>
<feature type="domain" description="DUF7800" evidence="3">
    <location>
        <begin position="28"/>
        <end position="118"/>
    </location>
</feature>
<dbReference type="EMBL" id="JAALLS010000002">
    <property type="protein sequence ID" value="NGP87137.1"/>
    <property type="molecule type" value="Genomic_DNA"/>
</dbReference>
<dbReference type="CDD" id="cd07389">
    <property type="entry name" value="MPP_PhoD"/>
    <property type="match status" value="1"/>
</dbReference>
<dbReference type="PANTHER" id="PTHR33987">
    <property type="entry name" value="CALCINEURIN-LIKE METALLO-PHOSPHOESTERASE SUPERFAMILY PROTEIN"/>
    <property type="match status" value="1"/>
</dbReference>
<dbReference type="InterPro" id="IPR018946">
    <property type="entry name" value="PhoD-like_MPP"/>
</dbReference>
<dbReference type="PANTHER" id="PTHR33987:SF1">
    <property type="entry name" value="CALCINEURIN-LIKE METALLO-PHOSPHOESTERASE SUPERFAMILY PROTEIN"/>
    <property type="match status" value="1"/>
</dbReference>
<accession>A0A6M1SZN9</accession>
<dbReference type="Proteomes" id="UP000479132">
    <property type="component" value="Unassembled WGS sequence"/>
</dbReference>
<evidence type="ECO:0000259" key="3">
    <source>
        <dbReference type="Pfam" id="PF25077"/>
    </source>
</evidence>
<dbReference type="InterPro" id="IPR029052">
    <property type="entry name" value="Metallo-depent_PP-like"/>
</dbReference>
<evidence type="ECO:0000256" key="1">
    <source>
        <dbReference type="SAM" id="SignalP"/>
    </source>
</evidence>
<dbReference type="RefSeq" id="WP_165265622.1">
    <property type="nucleotide sequence ID" value="NZ_JAALLS010000002.1"/>
</dbReference>
<dbReference type="InterPro" id="IPR056702">
    <property type="entry name" value="DUF7800"/>
</dbReference>
<dbReference type="InterPro" id="IPR038607">
    <property type="entry name" value="PhoD-like_sf"/>
</dbReference>